<dbReference type="InterPro" id="IPR025297">
    <property type="entry name" value="DUF4159"/>
</dbReference>
<dbReference type="RefSeq" id="WP_092737327.1">
    <property type="nucleotide sequence ID" value="NZ_FNOV01000001.1"/>
</dbReference>
<dbReference type="EMBL" id="FNOV01000001">
    <property type="protein sequence ID" value="SDX44602.1"/>
    <property type="molecule type" value="Genomic_DNA"/>
</dbReference>
<evidence type="ECO:0000256" key="1">
    <source>
        <dbReference type="SAM" id="SignalP"/>
    </source>
</evidence>
<accession>A0A1H3BRJ2</accession>
<dbReference type="Proteomes" id="UP000199249">
    <property type="component" value="Unassembled WGS sequence"/>
</dbReference>
<feature type="domain" description="DUF4159" evidence="2">
    <location>
        <begin position="29"/>
        <end position="221"/>
    </location>
</feature>
<dbReference type="OrthoDB" id="9804083at2"/>
<dbReference type="AlphaFoldDB" id="A0A1H3BRJ2"/>
<organism evidence="3 4">
    <name type="scientific">Hymenobacter psychrophilus</name>
    <dbReference type="NCBI Taxonomy" id="651662"/>
    <lineage>
        <taxon>Bacteria</taxon>
        <taxon>Pseudomonadati</taxon>
        <taxon>Bacteroidota</taxon>
        <taxon>Cytophagia</taxon>
        <taxon>Cytophagales</taxon>
        <taxon>Hymenobacteraceae</taxon>
        <taxon>Hymenobacter</taxon>
    </lineage>
</organism>
<name>A0A1H3BRJ2_9BACT</name>
<keyword evidence="1" id="KW-0732">Signal</keyword>
<evidence type="ECO:0000259" key="2">
    <source>
        <dbReference type="Pfam" id="PF13709"/>
    </source>
</evidence>
<protein>
    <recommendedName>
        <fullName evidence="2">DUF4159 domain-containing protein</fullName>
    </recommendedName>
</protein>
<dbReference type="Pfam" id="PF13709">
    <property type="entry name" value="DUF4159"/>
    <property type="match status" value="1"/>
</dbReference>
<feature type="chain" id="PRO_5011530069" description="DUF4159 domain-containing protein" evidence="1">
    <location>
        <begin position="21"/>
        <end position="224"/>
    </location>
</feature>
<reference evidence="4" key="1">
    <citation type="submission" date="2016-10" db="EMBL/GenBank/DDBJ databases">
        <authorList>
            <person name="Varghese N."/>
            <person name="Submissions S."/>
        </authorList>
    </citation>
    <scope>NUCLEOTIDE SEQUENCE [LARGE SCALE GENOMIC DNA]</scope>
    <source>
        <strain evidence="4">CGMCC 1.8975</strain>
    </source>
</reference>
<gene>
    <name evidence="3" type="ORF">SAMN04488069_101395</name>
</gene>
<evidence type="ECO:0000313" key="4">
    <source>
        <dbReference type="Proteomes" id="UP000199249"/>
    </source>
</evidence>
<keyword evidence="4" id="KW-1185">Reference proteome</keyword>
<evidence type="ECO:0000313" key="3">
    <source>
        <dbReference type="EMBL" id="SDX44602.1"/>
    </source>
</evidence>
<dbReference type="Gene3D" id="3.40.50.12140">
    <property type="entry name" value="Domain of unknown function DUF4159"/>
    <property type="match status" value="1"/>
</dbReference>
<sequence>MPKNLCLFACLLLFSLTAAAPVAPAPSFRIAKLHYGGGGDWYANKTSLPNLIRFCNQALSTNIAPAEATVELDSPELLTYPFVHLTGHGNVTFSDLDARNLRRYLIGGGFLHIDDNYGLDKFIRPEMKKVFPELEFVELPFTHPIYHQKFQFPRGLPKIHEHDGKRPQGFGLLYKGRLVCFYSYECDLGNGWEDMGTYPEDTPATHEAALKMGANLVAYALTQD</sequence>
<dbReference type="STRING" id="651662.SAMN04488069_101395"/>
<feature type="signal peptide" evidence="1">
    <location>
        <begin position="1"/>
        <end position="20"/>
    </location>
</feature>
<proteinExistence type="predicted"/>